<organism evidence="3 4">
    <name type="scientific">Pontiella desulfatans</name>
    <dbReference type="NCBI Taxonomy" id="2750659"/>
    <lineage>
        <taxon>Bacteria</taxon>
        <taxon>Pseudomonadati</taxon>
        <taxon>Kiritimatiellota</taxon>
        <taxon>Kiritimatiellia</taxon>
        <taxon>Kiritimatiellales</taxon>
        <taxon>Pontiellaceae</taxon>
        <taxon>Pontiella</taxon>
    </lineage>
</organism>
<dbReference type="InterPro" id="IPR025420">
    <property type="entry name" value="DUF4143"/>
</dbReference>
<proteinExistence type="predicted"/>
<keyword evidence="4" id="KW-1185">Reference proteome</keyword>
<reference evidence="3 4" key="1">
    <citation type="submission" date="2019-04" db="EMBL/GenBank/DDBJ databases">
        <authorList>
            <person name="Van Vliet M D."/>
        </authorList>
    </citation>
    <scope>NUCLEOTIDE SEQUENCE [LARGE SCALE GENOMIC DNA]</scope>
    <source>
        <strain evidence="3 4">F1</strain>
    </source>
</reference>
<evidence type="ECO:0000259" key="1">
    <source>
        <dbReference type="Pfam" id="PF13173"/>
    </source>
</evidence>
<dbReference type="CDD" id="cd01037">
    <property type="entry name" value="PDDEXK_nuclease-like"/>
    <property type="match status" value="1"/>
</dbReference>
<dbReference type="EMBL" id="CAAHFG010000003">
    <property type="protein sequence ID" value="VGO16419.1"/>
    <property type="molecule type" value="Genomic_DNA"/>
</dbReference>
<dbReference type="SUPFAM" id="SSF52540">
    <property type="entry name" value="P-loop containing nucleoside triphosphate hydrolases"/>
    <property type="match status" value="1"/>
</dbReference>
<accession>A0A6C2U955</accession>
<protein>
    <recommendedName>
        <fullName evidence="5">AAA+ ATPase domain-containing protein</fullName>
    </recommendedName>
</protein>
<dbReference type="RefSeq" id="WP_136081931.1">
    <property type="nucleotide sequence ID" value="NZ_CAAHFG010000003.1"/>
</dbReference>
<evidence type="ECO:0000259" key="2">
    <source>
        <dbReference type="Pfam" id="PF13635"/>
    </source>
</evidence>
<dbReference type="Pfam" id="PF13635">
    <property type="entry name" value="DUF4143"/>
    <property type="match status" value="1"/>
</dbReference>
<sequence>MKRIAEEKIIKWANSARRKPLIIRGARQVGKTWLVENCLAKQFDRYVKINLESQPHYHGAFSGELSPEVMLNVIEASAGRIIPGKTLLFIDEIQSCPRAITALRYFYEQMPELHVVAAGSMLEFAFGEISVPVGRVQYLHLQPMTFYEFLLAIGKEVMAEKLLEPPCGHPAEIVTAIHEQLRNYFFVGGMPEAVAAYRESGSLLEAYEVHSEIITSYREDFAKYRPSVDYTCLDTVFATAAKTVGQQILYTRLYEHATGKTNHKAFDLLCKAKLMQRVASANPSGLPLGADGGKRFKAAMLDIGIMQHLCGIPPSAAVGKENLLSVYNGQLAEQFVAQELLAWHGENLHYWSRTARSANAEVDYLAVRDGRIYPVEVKSGPSGRLKSLHLCLKTYPNCEQGWVLRDGPYEELPEQKLIFWPLYSTPHLGNRQHYPMILDSGTA</sequence>
<dbReference type="AlphaFoldDB" id="A0A6C2U955"/>
<evidence type="ECO:0000313" key="4">
    <source>
        <dbReference type="Proteomes" id="UP000366872"/>
    </source>
</evidence>
<dbReference type="InterPro" id="IPR027417">
    <property type="entry name" value="P-loop_NTPase"/>
</dbReference>
<evidence type="ECO:0000313" key="3">
    <source>
        <dbReference type="EMBL" id="VGO16419.1"/>
    </source>
</evidence>
<dbReference type="Proteomes" id="UP000366872">
    <property type="component" value="Unassembled WGS sequence"/>
</dbReference>
<dbReference type="PANTHER" id="PTHR33295:SF7">
    <property type="entry name" value="ATPASE"/>
    <property type="match status" value="1"/>
</dbReference>
<feature type="domain" description="AAA" evidence="1">
    <location>
        <begin position="18"/>
        <end position="150"/>
    </location>
</feature>
<feature type="domain" description="DUF4143" evidence="2">
    <location>
        <begin position="219"/>
        <end position="380"/>
    </location>
</feature>
<dbReference type="InterPro" id="IPR041682">
    <property type="entry name" value="AAA_14"/>
</dbReference>
<gene>
    <name evidence="3" type="ORF">PDESU_05010</name>
</gene>
<evidence type="ECO:0008006" key="5">
    <source>
        <dbReference type="Google" id="ProtNLM"/>
    </source>
</evidence>
<dbReference type="PANTHER" id="PTHR33295">
    <property type="entry name" value="ATPASE"/>
    <property type="match status" value="1"/>
</dbReference>
<name>A0A6C2U955_PONDE</name>
<dbReference type="Pfam" id="PF13173">
    <property type="entry name" value="AAA_14"/>
    <property type="match status" value="1"/>
</dbReference>